<dbReference type="CDD" id="cd00564">
    <property type="entry name" value="TMP_TenI"/>
    <property type="match status" value="1"/>
</dbReference>
<dbReference type="RefSeq" id="WP_206716874.1">
    <property type="nucleotide sequence ID" value="NZ_CP071091.1"/>
</dbReference>
<dbReference type="Pfam" id="PF02581">
    <property type="entry name" value="TMP-TENI"/>
    <property type="match status" value="1"/>
</dbReference>
<sequence length="211" mass="22128">MAPALPRLVVITDWRLPRERLLGALAKALEAGPDVAVQHRHPEASGRTFLEEAQALAALCQARGNPLFVNERLDVALLVGAHLHLPSHGLAPDEVRRHLPAGRWLSVAVHDEAEARAAHGADLALVSPVFAPGSKPGDTRETLGPKGFFSLARHLPCPALALGGIREETAGRLTGAGGFAVISAVLEAEDPARAARALLAACPPRAMLPTS</sequence>
<evidence type="ECO:0000313" key="5">
    <source>
        <dbReference type="Proteomes" id="UP000663090"/>
    </source>
</evidence>
<evidence type="ECO:0000256" key="2">
    <source>
        <dbReference type="ARBA" id="ARBA00022977"/>
    </source>
</evidence>
<name>A0ABX7N8Q9_9BACT</name>
<dbReference type="PANTHER" id="PTHR20857">
    <property type="entry name" value="THIAMINE-PHOSPHATE PYROPHOSPHORYLASE"/>
    <property type="match status" value="1"/>
</dbReference>
<feature type="domain" description="Thiamine phosphate synthase/TenI" evidence="3">
    <location>
        <begin position="8"/>
        <end position="185"/>
    </location>
</feature>
<evidence type="ECO:0000313" key="4">
    <source>
        <dbReference type="EMBL" id="QSQ15134.1"/>
    </source>
</evidence>
<evidence type="ECO:0000256" key="1">
    <source>
        <dbReference type="ARBA" id="ARBA00004948"/>
    </source>
</evidence>
<dbReference type="Proteomes" id="UP000663090">
    <property type="component" value="Chromosome"/>
</dbReference>
<dbReference type="InterPro" id="IPR036206">
    <property type="entry name" value="ThiamineP_synth_sf"/>
</dbReference>
<protein>
    <submittedName>
        <fullName evidence="4">Thiamine phosphate synthase</fullName>
    </submittedName>
</protein>
<dbReference type="SUPFAM" id="SSF51391">
    <property type="entry name" value="Thiamin phosphate synthase"/>
    <property type="match status" value="1"/>
</dbReference>
<dbReference type="EMBL" id="CP071091">
    <property type="protein sequence ID" value="QSQ15134.1"/>
    <property type="molecule type" value="Genomic_DNA"/>
</dbReference>
<reference evidence="4 5" key="1">
    <citation type="submission" date="2021-02" db="EMBL/GenBank/DDBJ databases">
        <title>De Novo genome assembly of isolated myxobacteria.</title>
        <authorList>
            <person name="Stevens D.C."/>
        </authorList>
    </citation>
    <scope>NUCLEOTIDE SEQUENCE [LARGE SCALE GENOMIC DNA]</scope>
    <source>
        <strain evidence="4 5">SCHIC003</strain>
    </source>
</reference>
<keyword evidence="5" id="KW-1185">Reference proteome</keyword>
<dbReference type="InterPro" id="IPR022998">
    <property type="entry name" value="ThiamineP_synth_TenI"/>
</dbReference>
<accession>A0ABX7N8Q9</accession>
<organism evidence="4 5">
    <name type="scientific">Myxococcus landrumensis</name>
    <dbReference type="NCBI Taxonomy" id="2813577"/>
    <lineage>
        <taxon>Bacteria</taxon>
        <taxon>Pseudomonadati</taxon>
        <taxon>Myxococcota</taxon>
        <taxon>Myxococcia</taxon>
        <taxon>Myxococcales</taxon>
        <taxon>Cystobacterineae</taxon>
        <taxon>Myxococcaceae</taxon>
        <taxon>Myxococcus</taxon>
    </lineage>
</organism>
<gene>
    <name evidence="4" type="ORF">JY572_03345</name>
</gene>
<proteinExistence type="predicted"/>
<comment type="pathway">
    <text evidence="1">Cofactor biosynthesis; thiamine diphosphate biosynthesis.</text>
</comment>
<evidence type="ECO:0000259" key="3">
    <source>
        <dbReference type="Pfam" id="PF02581"/>
    </source>
</evidence>
<dbReference type="PANTHER" id="PTHR20857:SF15">
    <property type="entry name" value="THIAMINE-PHOSPHATE SYNTHASE"/>
    <property type="match status" value="1"/>
</dbReference>
<dbReference type="InterPro" id="IPR013785">
    <property type="entry name" value="Aldolase_TIM"/>
</dbReference>
<dbReference type="Gene3D" id="3.20.20.70">
    <property type="entry name" value="Aldolase class I"/>
    <property type="match status" value="1"/>
</dbReference>
<keyword evidence="2" id="KW-0784">Thiamine biosynthesis</keyword>